<gene>
    <name evidence="5" type="ORF">A3A43_03175</name>
</gene>
<dbReference type="InterPro" id="IPR036388">
    <property type="entry name" value="WH-like_DNA-bd_sf"/>
</dbReference>
<keyword evidence="1" id="KW-0805">Transcription regulation</keyword>
<name>A0A1G2CIZ4_9BACT</name>
<feature type="compositionally biased region" description="Basic and acidic residues" evidence="3">
    <location>
        <begin position="257"/>
        <end position="268"/>
    </location>
</feature>
<keyword evidence="2" id="KW-0804">Transcription</keyword>
<dbReference type="SMART" id="SM00420">
    <property type="entry name" value="HTH_DEOR"/>
    <property type="match status" value="1"/>
</dbReference>
<evidence type="ECO:0000259" key="4">
    <source>
        <dbReference type="SMART" id="SM00420"/>
    </source>
</evidence>
<evidence type="ECO:0000313" key="5">
    <source>
        <dbReference type="EMBL" id="OGZ00631.1"/>
    </source>
</evidence>
<organism evidence="5 6">
    <name type="scientific">Candidatus Liptonbacteria bacterium RIFCSPLOWO2_01_FULL_56_20</name>
    <dbReference type="NCBI Taxonomy" id="1798652"/>
    <lineage>
        <taxon>Bacteria</taxon>
        <taxon>Candidatus Liptoniibacteriota</taxon>
    </lineage>
</organism>
<evidence type="ECO:0000256" key="3">
    <source>
        <dbReference type="SAM" id="MobiDB-lite"/>
    </source>
</evidence>
<comment type="caution">
    <text evidence="5">The sequence shown here is derived from an EMBL/GenBank/DDBJ whole genome shotgun (WGS) entry which is preliminary data.</text>
</comment>
<dbReference type="STRING" id="1798652.A3A43_03175"/>
<feature type="region of interest" description="Disordered" evidence="3">
    <location>
        <begin position="240"/>
        <end position="268"/>
    </location>
</feature>
<dbReference type="AlphaFoldDB" id="A0A1G2CIZ4"/>
<dbReference type="InterPro" id="IPR001034">
    <property type="entry name" value="DeoR_HTH"/>
</dbReference>
<dbReference type="InterPro" id="IPR036390">
    <property type="entry name" value="WH_DNA-bd_sf"/>
</dbReference>
<sequence length="268" mass="29806">MDSFPQSDFSLFCSKKAFEISYALFRVAGGLERGSFSEYLEKEALKLLDVTTGGEYHRTKTTISALEYLLRLGGGANLIHPDNIELIIHEAKNLEAVIRNFEGSAIKPQDLQLQHIFSDMPLPDNKQTVPERQKTAPYAAKKKPKKTIIEKAVKPKAQDSISESGSLTREASIRQSAILEKILQQGNSKLKDIQTILPNASERTIRYDLQTLTNSGLIERVGSSGPSTYYRIKIRQEQPVAVAGGKSDSANSNDLPLDDRDFRNDPIL</sequence>
<evidence type="ECO:0000313" key="6">
    <source>
        <dbReference type="Proteomes" id="UP000178495"/>
    </source>
</evidence>
<protein>
    <recommendedName>
        <fullName evidence="4">HTH deoR-type domain-containing protein</fullName>
    </recommendedName>
</protein>
<feature type="domain" description="HTH deoR-type" evidence="4">
    <location>
        <begin position="174"/>
        <end position="223"/>
    </location>
</feature>
<dbReference type="SUPFAM" id="SSF46785">
    <property type="entry name" value="Winged helix' DNA-binding domain"/>
    <property type="match status" value="1"/>
</dbReference>
<dbReference type="GO" id="GO:0003700">
    <property type="term" value="F:DNA-binding transcription factor activity"/>
    <property type="evidence" value="ECO:0007669"/>
    <property type="project" value="InterPro"/>
</dbReference>
<dbReference type="Proteomes" id="UP000178495">
    <property type="component" value="Unassembled WGS sequence"/>
</dbReference>
<dbReference type="Gene3D" id="1.10.10.10">
    <property type="entry name" value="Winged helix-like DNA-binding domain superfamily/Winged helix DNA-binding domain"/>
    <property type="match status" value="1"/>
</dbReference>
<proteinExistence type="predicted"/>
<evidence type="ECO:0000256" key="2">
    <source>
        <dbReference type="ARBA" id="ARBA00023163"/>
    </source>
</evidence>
<dbReference type="EMBL" id="MHLC01000030">
    <property type="protein sequence ID" value="OGZ00631.1"/>
    <property type="molecule type" value="Genomic_DNA"/>
</dbReference>
<reference evidence="5 6" key="1">
    <citation type="journal article" date="2016" name="Nat. Commun.">
        <title>Thousands of microbial genomes shed light on interconnected biogeochemical processes in an aquifer system.</title>
        <authorList>
            <person name="Anantharaman K."/>
            <person name="Brown C.T."/>
            <person name="Hug L.A."/>
            <person name="Sharon I."/>
            <person name="Castelle C.J."/>
            <person name="Probst A.J."/>
            <person name="Thomas B.C."/>
            <person name="Singh A."/>
            <person name="Wilkins M.J."/>
            <person name="Karaoz U."/>
            <person name="Brodie E.L."/>
            <person name="Williams K.H."/>
            <person name="Hubbard S.S."/>
            <person name="Banfield J.F."/>
        </authorList>
    </citation>
    <scope>NUCLEOTIDE SEQUENCE [LARGE SCALE GENOMIC DNA]</scope>
</reference>
<evidence type="ECO:0000256" key="1">
    <source>
        <dbReference type="ARBA" id="ARBA00023015"/>
    </source>
</evidence>
<accession>A0A1G2CIZ4</accession>
<dbReference type="Pfam" id="PF08220">
    <property type="entry name" value="HTH_DeoR"/>
    <property type="match status" value="1"/>
</dbReference>